<dbReference type="Pfam" id="PF24864">
    <property type="entry name" value="DUF7730"/>
    <property type="match status" value="1"/>
</dbReference>
<evidence type="ECO:0000313" key="2">
    <source>
        <dbReference type="EMBL" id="KAF2810796.1"/>
    </source>
</evidence>
<reference evidence="4" key="3">
    <citation type="submission" date="2025-04" db="UniProtKB">
        <authorList>
            <consortium name="RefSeq"/>
        </authorList>
    </citation>
    <scope>IDENTIFICATION</scope>
    <source>
        <strain evidence="4">CBS 304.34</strain>
    </source>
</reference>
<dbReference type="OrthoDB" id="4757095at2759"/>
<dbReference type="RefSeq" id="XP_033577760.1">
    <property type="nucleotide sequence ID" value="XM_033722006.1"/>
</dbReference>
<dbReference type="PANTHER" id="PTHR38790">
    <property type="entry name" value="2EXR DOMAIN-CONTAINING PROTEIN-RELATED"/>
    <property type="match status" value="1"/>
</dbReference>
<accession>A0A6A6YPH4</accession>
<dbReference type="GeneID" id="54462899"/>
<evidence type="ECO:0000313" key="3">
    <source>
        <dbReference type="Proteomes" id="UP000504636"/>
    </source>
</evidence>
<dbReference type="InterPro" id="IPR056632">
    <property type="entry name" value="DUF7730"/>
</dbReference>
<dbReference type="Proteomes" id="UP000504636">
    <property type="component" value="Unplaced"/>
</dbReference>
<gene>
    <name evidence="2 4" type="ORF">BDZ99DRAFT_475677</name>
</gene>
<protein>
    <recommendedName>
        <fullName evidence="1">DUF7730 domain-containing protein</fullName>
    </recommendedName>
</protein>
<keyword evidence="3" id="KW-1185">Reference proteome</keyword>
<proteinExistence type="predicted"/>
<organism evidence="2">
    <name type="scientific">Mytilinidion resinicola</name>
    <dbReference type="NCBI Taxonomy" id="574789"/>
    <lineage>
        <taxon>Eukaryota</taxon>
        <taxon>Fungi</taxon>
        <taxon>Dikarya</taxon>
        <taxon>Ascomycota</taxon>
        <taxon>Pezizomycotina</taxon>
        <taxon>Dothideomycetes</taxon>
        <taxon>Pleosporomycetidae</taxon>
        <taxon>Mytilinidiales</taxon>
        <taxon>Mytilinidiaceae</taxon>
        <taxon>Mytilinidion</taxon>
    </lineage>
</organism>
<reference evidence="2 4" key="1">
    <citation type="journal article" date="2020" name="Stud. Mycol.">
        <title>101 Dothideomycetes genomes: a test case for predicting lifestyles and emergence of pathogens.</title>
        <authorList>
            <person name="Haridas S."/>
            <person name="Albert R."/>
            <person name="Binder M."/>
            <person name="Bloem J."/>
            <person name="Labutti K."/>
            <person name="Salamov A."/>
            <person name="Andreopoulos B."/>
            <person name="Baker S."/>
            <person name="Barry K."/>
            <person name="Bills G."/>
            <person name="Bluhm B."/>
            <person name="Cannon C."/>
            <person name="Castanera R."/>
            <person name="Culley D."/>
            <person name="Daum C."/>
            <person name="Ezra D."/>
            <person name="Gonzalez J."/>
            <person name="Henrissat B."/>
            <person name="Kuo A."/>
            <person name="Liang C."/>
            <person name="Lipzen A."/>
            <person name="Lutzoni F."/>
            <person name="Magnuson J."/>
            <person name="Mondo S."/>
            <person name="Nolan M."/>
            <person name="Ohm R."/>
            <person name="Pangilinan J."/>
            <person name="Park H.-J."/>
            <person name="Ramirez L."/>
            <person name="Alfaro M."/>
            <person name="Sun H."/>
            <person name="Tritt A."/>
            <person name="Yoshinaga Y."/>
            <person name="Zwiers L.-H."/>
            <person name="Turgeon B."/>
            <person name="Goodwin S."/>
            <person name="Spatafora J."/>
            <person name="Crous P."/>
            <person name="Grigoriev I."/>
        </authorList>
    </citation>
    <scope>NUCLEOTIDE SEQUENCE</scope>
    <source>
        <strain evidence="2 4">CBS 304.34</strain>
    </source>
</reference>
<dbReference type="EMBL" id="MU003699">
    <property type="protein sequence ID" value="KAF2810796.1"/>
    <property type="molecule type" value="Genomic_DNA"/>
</dbReference>
<dbReference type="AlphaFoldDB" id="A0A6A6YPH4"/>
<evidence type="ECO:0000259" key="1">
    <source>
        <dbReference type="Pfam" id="PF24864"/>
    </source>
</evidence>
<feature type="domain" description="DUF7730" evidence="1">
    <location>
        <begin position="85"/>
        <end position="322"/>
    </location>
</feature>
<name>A0A6A6YPH4_9PEZI</name>
<reference evidence="4" key="2">
    <citation type="submission" date="2020-04" db="EMBL/GenBank/DDBJ databases">
        <authorList>
            <consortium name="NCBI Genome Project"/>
        </authorList>
    </citation>
    <scope>NUCLEOTIDE SEQUENCE</scope>
    <source>
        <strain evidence="4">CBS 304.34</strain>
    </source>
</reference>
<evidence type="ECO:0000313" key="4">
    <source>
        <dbReference type="RefSeq" id="XP_033577760.1"/>
    </source>
</evidence>
<sequence length="347" mass="39369">MSFIKSAPRQALDAILISFGLCLCIPFLLRCCDALSDTVNNREDRRQVRITENSAQVISRPRTRLFLDPPICPSPQLEDEAVRDSDDQSSFLTKLPPEVRLLVYEYVFSGGVHVRITTTGGEHPRPLLRGRWCGQPADYPGVCEGGCDGLSNDSSILSLPLTCKTIYSESIALLYTWPTFHPADANTLLWMRARLRPDRFQAIRALRLRYEVKAYMHSLSFPRITIENAVWASYGHELGNAHDWRHVWAVIASMQSLRQLYVAVVLIKRYERIWNREEAELLEVVGRVVRPEEFVLVLPFAKVPRGVRGRDLGASRCRVVVPQRDGCDGDEPEAGMCRIPATVYSRM</sequence>